<evidence type="ECO:0000313" key="13">
    <source>
        <dbReference type="EMBL" id="MDN4533453.1"/>
    </source>
</evidence>
<keyword evidence="8" id="KW-1278">Translocase</keyword>
<dbReference type="Proteomes" id="UP001171687">
    <property type="component" value="Unassembled WGS sequence"/>
</dbReference>
<dbReference type="GeneID" id="64981002"/>
<dbReference type="InterPro" id="IPR027417">
    <property type="entry name" value="P-loop_NTPase"/>
</dbReference>
<dbReference type="Gene3D" id="3.40.50.300">
    <property type="entry name" value="P-loop containing nucleotide triphosphate hydrolases"/>
    <property type="match status" value="2"/>
</dbReference>
<evidence type="ECO:0000256" key="6">
    <source>
        <dbReference type="ARBA" id="ARBA00022741"/>
    </source>
</evidence>
<accession>A0AAP8TTH8</accession>
<dbReference type="EMBL" id="JAUHQC010000010">
    <property type="protein sequence ID" value="MDN4533453.1"/>
    <property type="molecule type" value="Genomic_DNA"/>
</dbReference>
<evidence type="ECO:0000259" key="11">
    <source>
        <dbReference type="PROSITE" id="PS50893"/>
    </source>
</evidence>
<dbReference type="RefSeq" id="WP_059106249.1">
    <property type="nucleotide sequence ID" value="NZ_AP024589.1"/>
</dbReference>
<evidence type="ECO:0000256" key="1">
    <source>
        <dbReference type="ARBA" id="ARBA00004202"/>
    </source>
</evidence>
<dbReference type="InterPro" id="IPR015856">
    <property type="entry name" value="ABC_transpr_CbiO/EcfA_su"/>
</dbReference>
<feature type="domain" description="ABC transporter" evidence="11">
    <location>
        <begin position="2"/>
        <end position="241"/>
    </location>
</feature>
<keyword evidence="3" id="KW-0813">Transport</keyword>
<dbReference type="Proteomes" id="UP000242470">
    <property type="component" value="Unassembled WGS sequence"/>
</dbReference>
<keyword evidence="6" id="KW-0547">Nucleotide-binding</keyword>
<dbReference type="GO" id="GO:0005524">
    <property type="term" value="F:ATP binding"/>
    <property type="evidence" value="ECO:0007669"/>
    <property type="project" value="UniProtKB-KW"/>
</dbReference>
<evidence type="ECO:0000256" key="10">
    <source>
        <dbReference type="ARBA" id="ARBA00025157"/>
    </source>
</evidence>
<protein>
    <submittedName>
        <fullName evidence="12 14">ABC transporter</fullName>
    </submittedName>
</protein>
<dbReference type="PROSITE" id="PS50893">
    <property type="entry name" value="ABC_TRANSPORTER_2"/>
    <property type="match status" value="2"/>
</dbReference>
<evidence type="ECO:0000256" key="7">
    <source>
        <dbReference type="ARBA" id="ARBA00022840"/>
    </source>
</evidence>
<name>A0AAP8TTH8_9STAP</name>
<keyword evidence="5" id="KW-0677">Repeat</keyword>
<sequence length="484" mass="54528">MIKFDHVTFQYDAAETPAIKDITLHIKQGELVLFCGKSGSGKSTITKLINGLIPRGHEGELTGEVTVNDTPISKLPMYALSEMVGSVFQNPKTQFYNVDTTSELAFNLENRGIDPAVITASIDKVMQQFDITHLLDRNIFELSGGEKQIIACATVLLANPDIIVLDEPSSNLDMYSIKKLKEMIQYLKDEGKTIVLVDHRLDYIMNDADRIVYIEDGKIASVYDLAQFKSLSTAQYEEMGLRFVPTKAKLVQPAEETKHIEIKDFTYAYDRFSKRKQLDIATAQIPTNEVVAIIGNNGSGKSTFAKSLSGLNKRFKGRVTYDNHTFKSRQLLKQSYMVFQDVNNQLFTENLEQELKLLDQQVDDAQVDEMLAQIHLLDKKAAHPFSLSGGEKQRLAIATAIMSHKRIIIFDEPTSGLDLFHMKKVAALIHSIKNHNKMVLIITHDKALISEICSYVLHFAEGKIIDQYPLDEQGQQKLDAYFDV</sequence>
<dbReference type="EMBL" id="PPQW01000020">
    <property type="protein sequence ID" value="PNZ68174.1"/>
    <property type="molecule type" value="Genomic_DNA"/>
</dbReference>
<evidence type="ECO:0000256" key="4">
    <source>
        <dbReference type="ARBA" id="ARBA00022475"/>
    </source>
</evidence>
<dbReference type="PANTHER" id="PTHR43553">
    <property type="entry name" value="HEAVY METAL TRANSPORTER"/>
    <property type="match status" value="1"/>
</dbReference>
<gene>
    <name evidence="14" type="ORF">CD158_04060</name>
    <name evidence="12" type="ORF">QYH67_05575</name>
    <name evidence="13" type="ORF">QYH67_07745</name>
</gene>
<dbReference type="SUPFAM" id="SSF52540">
    <property type="entry name" value="P-loop containing nucleoside triphosphate hydrolases"/>
    <property type="match status" value="2"/>
</dbReference>
<dbReference type="GO" id="GO:0016887">
    <property type="term" value="F:ATP hydrolysis activity"/>
    <property type="evidence" value="ECO:0007669"/>
    <property type="project" value="InterPro"/>
</dbReference>
<dbReference type="Pfam" id="PF00005">
    <property type="entry name" value="ABC_tran"/>
    <property type="match status" value="2"/>
</dbReference>
<proteinExistence type="inferred from homology"/>
<evidence type="ECO:0000313" key="12">
    <source>
        <dbReference type="EMBL" id="MDN4533045.1"/>
    </source>
</evidence>
<dbReference type="PROSITE" id="PS00211">
    <property type="entry name" value="ABC_TRANSPORTER_1"/>
    <property type="match status" value="1"/>
</dbReference>
<evidence type="ECO:0000256" key="9">
    <source>
        <dbReference type="ARBA" id="ARBA00023136"/>
    </source>
</evidence>
<dbReference type="InterPro" id="IPR017871">
    <property type="entry name" value="ABC_transporter-like_CS"/>
</dbReference>
<keyword evidence="4" id="KW-1003">Cell membrane</keyword>
<dbReference type="PANTHER" id="PTHR43553:SF23">
    <property type="entry name" value="ABC TRANSPORTER ATP-BINDING COMPONENT"/>
    <property type="match status" value="1"/>
</dbReference>
<dbReference type="InterPro" id="IPR003439">
    <property type="entry name" value="ABC_transporter-like_ATP-bd"/>
</dbReference>
<comment type="similarity">
    <text evidence="2">Belongs to the ABC transporter superfamily.</text>
</comment>
<comment type="caution">
    <text evidence="14">The sequence shown here is derived from an EMBL/GenBank/DDBJ whole genome shotgun (WGS) entry which is preliminary data.</text>
</comment>
<dbReference type="AlphaFoldDB" id="A0AAP8TTH8"/>
<organism evidence="14 15">
    <name type="scientific">Staphylococcus auricularis</name>
    <dbReference type="NCBI Taxonomy" id="29379"/>
    <lineage>
        <taxon>Bacteria</taxon>
        <taxon>Bacillati</taxon>
        <taxon>Bacillota</taxon>
        <taxon>Bacilli</taxon>
        <taxon>Bacillales</taxon>
        <taxon>Staphylococcaceae</taxon>
        <taxon>Staphylococcus</taxon>
    </lineage>
</organism>
<reference evidence="12" key="2">
    <citation type="submission" date="2023-07" db="EMBL/GenBank/DDBJ databases">
        <title>Evaluation of the beneficial properties of pineapple isolates.</title>
        <authorList>
            <person name="Adefiranye O."/>
        </authorList>
    </citation>
    <scope>NUCLEOTIDE SEQUENCE</scope>
    <source>
        <strain evidence="12">PAPLE_T1</strain>
    </source>
</reference>
<comment type="subcellular location">
    <subcellularLocation>
        <location evidence="1">Cell membrane</location>
        <topology evidence="1">Peripheral membrane protein</topology>
    </subcellularLocation>
</comment>
<comment type="function">
    <text evidence="10">Probably part of an ABC transporter complex. Responsible for energy coupling to the transport system.</text>
</comment>
<feature type="domain" description="ABC transporter" evidence="11">
    <location>
        <begin position="260"/>
        <end position="484"/>
    </location>
</feature>
<evidence type="ECO:0000256" key="5">
    <source>
        <dbReference type="ARBA" id="ARBA00022737"/>
    </source>
</evidence>
<keyword evidence="7 12" id="KW-0067">ATP-binding</keyword>
<evidence type="ECO:0000256" key="8">
    <source>
        <dbReference type="ARBA" id="ARBA00022967"/>
    </source>
</evidence>
<reference evidence="14 15" key="1">
    <citation type="submission" date="2017-08" db="EMBL/GenBank/DDBJ databases">
        <title>Draft genome sequences of 64 type strains of genus Staph aureus.</title>
        <authorList>
            <person name="Cole K."/>
            <person name="Golubchik T."/>
            <person name="Russell J."/>
            <person name="Foster D."/>
            <person name="Llewelyn M."/>
            <person name="Wilson D."/>
            <person name="Crook D."/>
            <person name="Paul J."/>
        </authorList>
    </citation>
    <scope>NUCLEOTIDE SEQUENCE [LARGE SCALE GENOMIC DNA]</scope>
    <source>
        <strain evidence="14 15">NCTC 12101</strain>
    </source>
</reference>
<dbReference type="GO" id="GO:0043190">
    <property type="term" value="C:ATP-binding cassette (ABC) transporter complex"/>
    <property type="evidence" value="ECO:0007669"/>
    <property type="project" value="TreeGrafter"/>
</dbReference>
<dbReference type="InterPro" id="IPR003593">
    <property type="entry name" value="AAA+_ATPase"/>
</dbReference>
<dbReference type="CDD" id="cd03225">
    <property type="entry name" value="ABC_cobalt_CbiO_domain1"/>
    <property type="match status" value="1"/>
</dbReference>
<evidence type="ECO:0000313" key="14">
    <source>
        <dbReference type="EMBL" id="PNZ68174.1"/>
    </source>
</evidence>
<dbReference type="GO" id="GO:0042626">
    <property type="term" value="F:ATPase-coupled transmembrane transporter activity"/>
    <property type="evidence" value="ECO:0007669"/>
    <property type="project" value="TreeGrafter"/>
</dbReference>
<dbReference type="EMBL" id="JAUHQC010000009">
    <property type="protein sequence ID" value="MDN4533045.1"/>
    <property type="molecule type" value="Genomic_DNA"/>
</dbReference>
<evidence type="ECO:0000313" key="15">
    <source>
        <dbReference type="Proteomes" id="UP000242470"/>
    </source>
</evidence>
<evidence type="ECO:0000256" key="3">
    <source>
        <dbReference type="ARBA" id="ARBA00022448"/>
    </source>
</evidence>
<keyword evidence="9" id="KW-0472">Membrane</keyword>
<dbReference type="InterPro" id="IPR050095">
    <property type="entry name" value="ECF_ABC_transporter_ATP-bd"/>
</dbReference>
<evidence type="ECO:0000256" key="2">
    <source>
        <dbReference type="ARBA" id="ARBA00005417"/>
    </source>
</evidence>
<dbReference type="SMART" id="SM00382">
    <property type="entry name" value="AAA"/>
    <property type="match status" value="2"/>
</dbReference>